<dbReference type="AlphaFoldDB" id="A0A1H8VW32"/>
<evidence type="ECO:0000256" key="1">
    <source>
        <dbReference type="ARBA" id="ARBA00004651"/>
    </source>
</evidence>
<dbReference type="Gene3D" id="3.40.1710.10">
    <property type="entry name" value="abc type-2 transporter like domain"/>
    <property type="match status" value="1"/>
</dbReference>
<organism evidence="10 11">
    <name type="scientific">Salinihabitans flavidus</name>
    <dbReference type="NCBI Taxonomy" id="569882"/>
    <lineage>
        <taxon>Bacteria</taxon>
        <taxon>Pseudomonadati</taxon>
        <taxon>Pseudomonadota</taxon>
        <taxon>Alphaproteobacteria</taxon>
        <taxon>Rhodobacterales</taxon>
        <taxon>Roseobacteraceae</taxon>
        <taxon>Salinihabitans</taxon>
    </lineage>
</organism>
<evidence type="ECO:0000256" key="6">
    <source>
        <dbReference type="ARBA" id="ARBA00022989"/>
    </source>
</evidence>
<feature type="transmembrane region" description="Helical" evidence="8">
    <location>
        <begin position="175"/>
        <end position="199"/>
    </location>
</feature>
<dbReference type="GO" id="GO:0140359">
    <property type="term" value="F:ABC-type transporter activity"/>
    <property type="evidence" value="ECO:0007669"/>
    <property type="project" value="InterPro"/>
</dbReference>
<evidence type="ECO:0000313" key="10">
    <source>
        <dbReference type="EMBL" id="SEP19642.1"/>
    </source>
</evidence>
<dbReference type="OrthoDB" id="9784671at2"/>
<evidence type="ECO:0000256" key="3">
    <source>
        <dbReference type="ARBA" id="ARBA00022448"/>
    </source>
</evidence>
<evidence type="ECO:0000259" key="9">
    <source>
        <dbReference type="PROSITE" id="PS51012"/>
    </source>
</evidence>
<keyword evidence="7 8" id="KW-0472">Membrane</keyword>
<comment type="subcellular location">
    <subcellularLocation>
        <location evidence="1">Cell membrane</location>
        <topology evidence="1">Multi-pass membrane protein</topology>
    </subcellularLocation>
</comment>
<protein>
    <submittedName>
        <fullName evidence="10">ABC-2 type transport system permease protein</fullName>
    </submittedName>
</protein>
<evidence type="ECO:0000313" key="11">
    <source>
        <dbReference type="Proteomes" id="UP000198893"/>
    </source>
</evidence>
<evidence type="ECO:0000256" key="4">
    <source>
        <dbReference type="ARBA" id="ARBA00022475"/>
    </source>
</evidence>
<feature type="transmembrane region" description="Helical" evidence="8">
    <location>
        <begin position="256"/>
        <end position="280"/>
    </location>
</feature>
<dbReference type="Proteomes" id="UP000198893">
    <property type="component" value="Unassembled WGS sequence"/>
</dbReference>
<dbReference type="RefSeq" id="WP_093120477.1">
    <property type="nucleotide sequence ID" value="NZ_FODS01000036.1"/>
</dbReference>
<evidence type="ECO:0000256" key="5">
    <source>
        <dbReference type="ARBA" id="ARBA00022692"/>
    </source>
</evidence>
<accession>A0A1H8VW32</accession>
<comment type="similarity">
    <text evidence="2">Belongs to the ABC-2 integral membrane protein family.</text>
</comment>
<dbReference type="PANTHER" id="PTHR30294">
    <property type="entry name" value="MEMBRANE COMPONENT OF ABC TRANSPORTER YHHJ-RELATED"/>
    <property type="match status" value="1"/>
</dbReference>
<dbReference type="PROSITE" id="PS51012">
    <property type="entry name" value="ABC_TM2"/>
    <property type="match status" value="1"/>
</dbReference>
<reference evidence="10 11" key="1">
    <citation type="submission" date="2016-10" db="EMBL/GenBank/DDBJ databases">
        <authorList>
            <person name="de Groot N.N."/>
        </authorList>
    </citation>
    <scope>NUCLEOTIDE SEQUENCE [LARGE SCALE GENOMIC DNA]</scope>
    <source>
        <strain evidence="10 11">DSM 27842</strain>
    </source>
</reference>
<dbReference type="PANTHER" id="PTHR30294:SF47">
    <property type="entry name" value="INNER MEMBRANE TRANSPORT PERMEASE YHHJ"/>
    <property type="match status" value="1"/>
</dbReference>
<keyword evidence="5 8" id="KW-0812">Transmembrane</keyword>
<gene>
    <name evidence="10" type="ORF">SAMN04490248_1362</name>
</gene>
<keyword evidence="6 8" id="KW-1133">Transmembrane helix</keyword>
<feature type="transmembrane region" description="Helical" evidence="8">
    <location>
        <begin position="348"/>
        <end position="366"/>
    </location>
</feature>
<dbReference type="InterPro" id="IPR013525">
    <property type="entry name" value="ABC2_TM"/>
</dbReference>
<sequence length="374" mass="40314">MRSLRNIFRLGLKELWSLFRDPVLMALVAYTFTAAVYAVAHGVRTEVRNAAIAVVDENRSTVSNRVREAFLPPYFQRAALIGIEEMGPAMDQGRYSFVLHIPAGFEADLLAGNHPVLQLNVDATAMTLAGNGTAYVTRIVQDELAGFLSERGAQTALPASLVPRARFNPNLQSQWFFAVMQVIGNVTILAVVLSGAAVIREREHGTIEHLMVMPVTALEIMLSKIWANGLVIVAAAVLSLLLVVETLMGIPVPGSIGVFAAGAAIYLFSVTSLSIMLATFATTMPQFGLLAIPVFVVLYLLSGGVTPLEAMPEPLRSLMQLSPATHFTSFAQAVLYRGAGFPLVWKDLLAVICIGTVFLGLALGRFRKTMAAAR</sequence>
<keyword evidence="4" id="KW-1003">Cell membrane</keyword>
<feature type="transmembrane region" description="Helical" evidence="8">
    <location>
        <begin position="220"/>
        <end position="244"/>
    </location>
</feature>
<evidence type="ECO:0000256" key="2">
    <source>
        <dbReference type="ARBA" id="ARBA00007783"/>
    </source>
</evidence>
<keyword evidence="11" id="KW-1185">Reference proteome</keyword>
<dbReference type="Pfam" id="PF12698">
    <property type="entry name" value="ABC2_membrane_3"/>
    <property type="match status" value="1"/>
</dbReference>
<evidence type="ECO:0000256" key="8">
    <source>
        <dbReference type="SAM" id="Phobius"/>
    </source>
</evidence>
<proteinExistence type="inferred from homology"/>
<keyword evidence="3" id="KW-0813">Transport</keyword>
<feature type="transmembrane region" description="Helical" evidence="8">
    <location>
        <begin position="287"/>
        <end position="308"/>
    </location>
</feature>
<evidence type="ECO:0000256" key="7">
    <source>
        <dbReference type="ARBA" id="ARBA00023136"/>
    </source>
</evidence>
<dbReference type="EMBL" id="FODS01000036">
    <property type="protein sequence ID" value="SEP19642.1"/>
    <property type="molecule type" value="Genomic_DNA"/>
</dbReference>
<dbReference type="STRING" id="569882.SAMN04490248_1362"/>
<name>A0A1H8VW32_9RHOB</name>
<dbReference type="InterPro" id="IPR047817">
    <property type="entry name" value="ABC2_TM_bact-type"/>
</dbReference>
<dbReference type="GO" id="GO:0005886">
    <property type="term" value="C:plasma membrane"/>
    <property type="evidence" value="ECO:0007669"/>
    <property type="project" value="UniProtKB-SubCell"/>
</dbReference>
<feature type="domain" description="ABC transmembrane type-2" evidence="9">
    <location>
        <begin position="133"/>
        <end position="369"/>
    </location>
</feature>
<dbReference type="InterPro" id="IPR051449">
    <property type="entry name" value="ABC-2_transporter_component"/>
</dbReference>